<dbReference type="eggNOG" id="COG4252">
    <property type="taxonomic scope" value="Bacteria"/>
</dbReference>
<feature type="transmembrane region" description="Helical" evidence="7">
    <location>
        <begin position="12"/>
        <end position="31"/>
    </location>
</feature>
<dbReference type="Pfam" id="PF00211">
    <property type="entry name" value="Guanylate_cyc"/>
    <property type="match status" value="1"/>
</dbReference>
<dbReference type="FunFam" id="3.30.70.1230:FF:000016">
    <property type="entry name" value="Adenylate/guanylate cyclase domain-containing protein"/>
    <property type="match status" value="1"/>
</dbReference>
<dbReference type="PROSITE" id="PS50125">
    <property type="entry name" value="GUANYLATE_CYCLASE_2"/>
    <property type="match status" value="1"/>
</dbReference>
<dbReference type="KEGG" id="ssm:Spirs_2059"/>
<comment type="subcellular location">
    <subcellularLocation>
        <location evidence="1">Cell envelope</location>
    </subcellularLocation>
</comment>
<dbReference type="Gene3D" id="3.30.70.1230">
    <property type="entry name" value="Nucleotide cyclase"/>
    <property type="match status" value="1"/>
</dbReference>
<dbReference type="STRING" id="573413.Spirs_2059"/>
<dbReference type="PANTHER" id="PTHR43081:SF1">
    <property type="entry name" value="ADENYLATE CYCLASE, TERMINAL-DIFFERENTIATION SPECIFIC"/>
    <property type="match status" value="1"/>
</dbReference>
<evidence type="ECO:0000313" key="9">
    <source>
        <dbReference type="EMBL" id="ADK81181.1"/>
    </source>
</evidence>
<dbReference type="InterPro" id="IPR029787">
    <property type="entry name" value="Nucleotide_cyclase"/>
</dbReference>
<dbReference type="Proteomes" id="UP000002318">
    <property type="component" value="Chromosome"/>
</dbReference>
<dbReference type="SUPFAM" id="SSF55073">
    <property type="entry name" value="Nucleotide cyclase"/>
    <property type="match status" value="1"/>
</dbReference>
<evidence type="ECO:0000259" key="8">
    <source>
        <dbReference type="PROSITE" id="PS50125"/>
    </source>
</evidence>
<evidence type="ECO:0000256" key="3">
    <source>
        <dbReference type="ARBA" id="ARBA00022475"/>
    </source>
</evidence>
<comment type="similarity">
    <text evidence="2">Belongs to the adenylyl cyclase class-3 family.</text>
</comment>
<name>E1R2Z5_SEDSS</name>
<evidence type="ECO:0000256" key="4">
    <source>
        <dbReference type="ARBA" id="ARBA00022692"/>
    </source>
</evidence>
<evidence type="ECO:0000256" key="2">
    <source>
        <dbReference type="ARBA" id="ARBA00005381"/>
    </source>
</evidence>
<evidence type="ECO:0000313" key="10">
    <source>
        <dbReference type="Proteomes" id="UP000002318"/>
    </source>
</evidence>
<dbReference type="GO" id="GO:0035556">
    <property type="term" value="P:intracellular signal transduction"/>
    <property type="evidence" value="ECO:0007669"/>
    <property type="project" value="InterPro"/>
</dbReference>
<dbReference type="Pfam" id="PF05226">
    <property type="entry name" value="CHASE2"/>
    <property type="match status" value="1"/>
</dbReference>
<keyword evidence="3" id="KW-1003">Cell membrane</keyword>
<sequence>MKTARKRLPFFETHFFGFFIALLVVVFFALINNYTSFFSNIEDKVLDLHFRYKDVYENKSRQEGVYEVAENPNINKDILIVGIDFRTLNRLGRWPFPRYTHAALLNTFSRIQDQSQRERSVFLDIFFNEPADNAIDDVILLESMGENGRVFLETLMDEVPPPKEDATGLFERQNTLIQTHGAINNIQGDWKSMISFPGLQPPLSPYGRKAAGFGHANYLKDADEVFRRQPLIVKSSQLLEEIPLQNITPGFSVDEDHFQRLAWTDETGGQHNIPYPITEKVLEKISAEIDAKSPKRVVDNDGDGEPDESYSIVKLYQDRFLPSITLSLALDYFNKRIDDIEIVLGKQIHIPQPQYFDAEKNIWVPYQMLLKPALYDTDGNEVEAAETKVLHDINIPIDRDGNMLINFMGFPSFATTGSRQTFPVRSYSAYASNPPGLDPAKWPRTRALTNKIVMVGAFARGIADDEKPTPFGLMYGVEIHANALNTILMNKFIHSVPFWVNLLVLAAMVFLVSLLSSRFSTIWAFIALLLLVASLFITASILFDRSALLLEFTTPALASLFAFLSIIAYRAMTEEKDKRRIRSMFGTYVSPKVVDQILANPPELGGVDKELTVFFSDIRGFTTISESMTPQELVKILNRYLTAMTDIVLEHEGTLDKYEGDAIMCFWGAPVSQSDHALRACKCAVQQLEALKKLNAQLPESQRIDIGIGINSGIMTVGNMGSTQRMDYTLIGDNVNLGARLEGTNKAYHTNIIISEYTYGLVKDHVIARELDNIRVKGKNKPVLIYELIDYLE</sequence>
<dbReference type="InterPro" id="IPR050697">
    <property type="entry name" value="Adenylyl/Guanylyl_Cyclase_3/4"/>
</dbReference>
<feature type="domain" description="Guanylate cyclase" evidence="8">
    <location>
        <begin position="612"/>
        <end position="742"/>
    </location>
</feature>
<dbReference type="SMART" id="SM00044">
    <property type="entry name" value="CYCc"/>
    <property type="match status" value="1"/>
</dbReference>
<evidence type="ECO:0000256" key="5">
    <source>
        <dbReference type="ARBA" id="ARBA00022989"/>
    </source>
</evidence>
<evidence type="ECO:0000256" key="1">
    <source>
        <dbReference type="ARBA" id="ARBA00004196"/>
    </source>
</evidence>
<protein>
    <submittedName>
        <fullName evidence="9">Adenylate/guanylate cyclase with Chase sensor</fullName>
    </submittedName>
</protein>
<dbReference type="OrthoDB" id="9806704at2"/>
<proteinExistence type="inferred from homology"/>
<dbReference type="CDD" id="cd07302">
    <property type="entry name" value="CHD"/>
    <property type="match status" value="1"/>
</dbReference>
<keyword evidence="5 7" id="KW-1133">Transmembrane helix</keyword>
<keyword evidence="4 7" id="KW-0812">Transmembrane</keyword>
<accession>E1R2Z5</accession>
<feature type="transmembrane region" description="Helical" evidence="7">
    <location>
        <begin position="522"/>
        <end position="543"/>
    </location>
</feature>
<dbReference type="EMBL" id="CP002116">
    <property type="protein sequence ID" value="ADK81181.1"/>
    <property type="molecule type" value="Genomic_DNA"/>
</dbReference>
<dbReference type="RefSeq" id="WP_013254645.1">
    <property type="nucleotide sequence ID" value="NC_014364.1"/>
</dbReference>
<dbReference type="eggNOG" id="COG2114">
    <property type="taxonomic scope" value="Bacteria"/>
</dbReference>
<dbReference type="InterPro" id="IPR001054">
    <property type="entry name" value="A/G_cyclase"/>
</dbReference>
<feature type="transmembrane region" description="Helical" evidence="7">
    <location>
        <begin position="496"/>
        <end position="515"/>
    </location>
</feature>
<dbReference type="InterPro" id="IPR007890">
    <property type="entry name" value="CHASE2"/>
</dbReference>
<dbReference type="GO" id="GO:0006171">
    <property type="term" value="P:cAMP biosynthetic process"/>
    <property type="evidence" value="ECO:0007669"/>
    <property type="project" value="TreeGrafter"/>
</dbReference>
<dbReference type="SMART" id="SM01080">
    <property type="entry name" value="CHASE2"/>
    <property type="match status" value="1"/>
</dbReference>
<keyword evidence="6 7" id="KW-0472">Membrane</keyword>
<evidence type="ECO:0000256" key="7">
    <source>
        <dbReference type="SAM" id="Phobius"/>
    </source>
</evidence>
<gene>
    <name evidence="9" type="ordered locus">Spirs_2059</name>
</gene>
<reference evidence="9 10" key="1">
    <citation type="journal article" date="2010" name="Stand. Genomic Sci.">
        <title>Complete genome sequence of Spirochaeta smaragdinae type strain (SEBR 4228).</title>
        <authorList>
            <person name="Mavromatis K."/>
            <person name="Yasawong M."/>
            <person name="Chertkov O."/>
            <person name="Lapidus A."/>
            <person name="Lucas S."/>
            <person name="Nolan M."/>
            <person name="Del Rio T.G."/>
            <person name="Tice H."/>
            <person name="Cheng J.F."/>
            <person name="Pitluck S."/>
            <person name="Liolios K."/>
            <person name="Ivanova N."/>
            <person name="Tapia R."/>
            <person name="Han C."/>
            <person name="Bruce D."/>
            <person name="Goodwin L."/>
            <person name="Pati A."/>
            <person name="Chen A."/>
            <person name="Palaniappan K."/>
            <person name="Land M."/>
            <person name="Hauser L."/>
            <person name="Chang Y.J."/>
            <person name="Jeffries C.D."/>
            <person name="Detter J.C."/>
            <person name="Rohde M."/>
            <person name="Brambilla E."/>
            <person name="Spring S."/>
            <person name="Goker M."/>
            <person name="Sikorski J."/>
            <person name="Woyke T."/>
            <person name="Bristow J."/>
            <person name="Eisen J.A."/>
            <person name="Markowitz V."/>
            <person name="Hugenholtz P."/>
            <person name="Klenk H.P."/>
            <person name="Kyrpides N.C."/>
        </authorList>
    </citation>
    <scope>NUCLEOTIDE SEQUENCE [LARGE SCALE GENOMIC DNA]</scope>
    <source>
        <strain evidence="10">DSM 11293 / JCM 15392 / SEBR 4228</strain>
    </source>
</reference>
<dbReference type="GO" id="GO:0030313">
    <property type="term" value="C:cell envelope"/>
    <property type="evidence" value="ECO:0007669"/>
    <property type="project" value="UniProtKB-SubCell"/>
</dbReference>
<dbReference type="PANTHER" id="PTHR43081">
    <property type="entry name" value="ADENYLATE CYCLASE, TERMINAL-DIFFERENTIATION SPECIFIC-RELATED"/>
    <property type="match status" value="1"/>
</dbReference>
<organism evidence="9 10">
    <name type="scientific">Sediminispirochaeta smaragdinae (strain DSM 11293 / JCM 15392 / SEBR 4228)</name>
    <name type="common">Spirochaeta smaragdinae</name>
    <dbReference type="NCBI Taxonomy" id="573413"/>
    <lineage>
        <taxon>Bacteria</taxon>
        <taxon>Pseudomonadati</taxon>
        <taxon>Spirochaetota</taxon>
        <taxon>Spirochaetia</taxon>
        <taxon>Spirochaetales</taxon>
        <taxon>Spirochaetaceae</taxon>
        <taxon>Sediminispirochaeta</taxon>
    </lineage>
</organism>
<evidence type="ECO:0000256" key="6">
    <source>
        <dbReference type="ARBA" id="ARBA00023136"/>
    </source>
</evidence>
<dbReference type="GO" id="GO:0004016">
    <property type="term" value="F:adenylate cyclase activity"/>
    <property type="evidence" value="ECO:0007669"/>
    <property type="project" value="UniProtKB-ARBA"/>
</dbReference>
<dbReference type="AlphaFoldDB" id="E1R2Z5"/>
<dbReference type="HOGENOM" id="CLU_000445_85_1_12"/>
<feature type="transmembrane region" description="Helical" evidence="7">
    <location>
        <begin position="555"/>
        <end position="572"/>
    </location>
</feature>
<keyword evidence="10" id="KW-1185">Reference proteome</keyword>